<dbReference type="InterPro" id="IPR007867">
    <property type="entry name" value="GMC_OxRtase_C"/>
</dbReference>
<dbReference type="HOGENOM" id="CLU_002865_7_1_11"/>
<dbReference type="PATRIC" id="fig|710421.3.peg.945"/>
<feature type="binding site" evidence="5">
    <location>
        <position position="447"/>
    </location>
    <ligand>
        <name>FAD</name>
        <dbReference type="ChEBI" id="CHEBI:57692"/>
    </ligand>
</feature>
<dbReference type="SUPFAM" id="SSF54373">
    <property type="entry name" value="FAD-linked reductases, C-terminal domain"/>
    <property type="match status" value="1"/>
</dbReference>
<feature type="binding site" evidence="5">
    <location>
        <position position="220"/>
    </location>
    <ligand>
        <name>FAD</name>
        <dbReference type="ChEBI" id="CHEBI:57692"/>
    </ligand>
</feature>
<name>I4BEP1_MYCCN</name>
<accession>I4BEP1</accession>
<feature type="binding site" evidence="5">
    <location>
        <position position="83"/>
    </location>
    <ligand>
        <name>FAD</name>
        <dbReference type="ChEBI" id="CHEBI:57692"/>
    </ligand>
</feature>
<dbReference type="RefSeq" id="WP_014814236.1">
    <property type="nucleotide sequence ID" value="NC_018027.1"/>
</dbReference>
<dbReference type="SUPFAM" id="SSF51905">
    <property type="entry name" value="FAD/NAD(P)-binding domain"/>
    <property type="match status" value="1"/>
</dbReference>
<evidence type="ECO:0000313" key="8">
    <source>
        <dbReference type="EMBL" id="AFM15748.1"/>
    </source>
</evidence>
<keyword evidence="4 5" id="KW-0274">FAD</keyword>
<dbReference type="OrthoDB" id="9785276at2"/>
<dbReference type="Pfam" id="PF00732">
    <property type="entry name" value="GMC_oxred_N"/>
    <property type="match status" value="1"/>
</dbReference>
<dbReference type="AlphaFoldDB" id="I4BEP1"/>
<dbReference type="InterPro" id="IPR036188">
    <property type="entry name" value="FAD/NAD-bd_sf"/>
</dbReference>
<dbReference type="eggNOG" id="COG2303">
    <property type="taxonomic scope" value="Bacteria"/>
</dbReference>
<organism evidence="8 9">
    <name type="scientific">Mycolicibacterium chubuense (strain NBB4)</name>
    <name type="common">Mycobacterium chubuense</name>
    <dbReference type="NCBI Taxonomy" id="710421"/>
    <lineage>
        <taxon>Bacteria</taxon>
        <taxon>Bacillati</taxon>
        <taxon>Actinomycetota</taxon>
        <taxon>Actinomycetes</taxon>
        <taxon>Mycobacteriales</taxon>
        <taxon>Mycobacteriaceae</taxon>
        <taxon>Mycolicibacterium</taxon>
    </lineage>
</organism>
<dbReference type="EMBL" id="CP003053">
    <property type="protein sequence ID" value="AFM15748.1"/>
    <property type="molecule type" value="Genomic_DNA"/>
</dbReference>
<dbReference type="PANTHER" id="PTHR11552:SF147">
    <property type="entry name" value="CHOLINE DEHYDROGENASE, MITOCHONDRIAL"/>
    <property type="match status" value="1"/>
</dbReference>
<feature type="domain" description="Glucose-methanol-choline oxidoreductase N-terminal" evidence="6">
    <location>
        <begin position="3"/>
        <end position="295"/>
    </location>
</feature>
<evidence type="ECO:0000256" key="1">
    <source>
        <dbReference type="ARBA" id="ARBA00001974"/>
    </source>
</evidence>
<dbReference type="Pfam" id="PF05199">
    <property type="entry name" value="GMC_oxred_C"/>
    <property type="match status" value="1"/>
</dbReference>
<gene>
    <name evidence="8" type="ordered locus">Mycch_0938</name>
</gene>
<evidence type="ECO:0000256" key="5">
    <source>
        <dbReference type="PIRSR" id="PIRSR000137-2"/>
    </source>
</evidence>
<dbReference type="Gene3D" id="3.30.410.40">
    <property type="match status" value="1"/>
</dbReference>
<dbReference type="PIRSF" id="PIRSF000137">
    <property type="entry name" value="Alcohol_oxidase"/>
    <property type="match status" value="1"/>
</dbReference>
<dbReference type="NCBIfam" id="TIGR03970">
    <property type="entry name" value="Rv0697"/>
    <property type="match status" value="1"/>
</dbReference>
<evidence type="ECO:0000313" key="9">
    <source>
        <dbReference type="Proteomes" id="UP000006057"/>
    </source>
</evidence>
<keyword evidence="9" id="KW-1185">Reference proteome</keyword>
<protein>
    <submittedName>
        <fullName evidence="8">Dehydrogenase, Rv0697 family</fullName>
    </submittedName>
</protein>
<evidence type="ECO:0000256" key="4">
    <source>
        <dbReference type="ARBA" id="ARBA00022827"/>
    </source>
</evidence>
<dbReference type="InterPro" id="IPR012132">
    <property type="entry name" value="GMC_OxRdtase"/>
</dbReference>
<comment type="cofactor">
    <cofactor evidence="1 5">
        <name>FAD</name>
        <dbReference type="ChEBI" id="CHEBI:57692"/>
    </cofactor>
</comment>
<evidence type="ECO:0000259" key="7">
    <source>
        <dbReference type="Pfam" id="PF05199"/>
    </source>
</evidence>
<feature type="domain" description="Glucose-methanol-choline oxidoreductase C-terminal" evidence="7">
    <location>
        <begin position="354"/>
        <end position="466"/>
    </location>
</feature>
<evidence type="ECO:0000259" key="6">
    <source>
        <dbReference type="Pfam" id="PF00732"/>
    </source>
</evidence>
<sequence>MSDVLIVGAGSAGSVLAERLSADERCRVTVVEAGPGFTDPRVGTQITDGLRLPIGVASSVVRRYSATLTDDPERRLEIMRGAVVGGSGAVNGGYFCRALPADIAGWELDGWSWADVLPHFTAIEHDLDFDTPVHGSDGPILVRRVARFDGYTGPFVEAARARGFAWIDDLNGSTPERPVGAGVAAVPLNIDRGTRVGPGGAFLQPALARPNLTLLTDTRVGRIRLADGRAVGVDCVGPDGPATLTADRIVLCAGAIASAQLLMLSGVGPHAVLRGVGVAVEVDLPVGAGTVDHPEWVLPVSWPATYGVPPLEAVLVTSDGLEIRPYTAGFGAMTSGRRDDPTDRPHLGVTLMRPRSRGRVALASADPGADPVIEHHYDTEPADLELLREGAELARELVGDTVQSEPVWSTSQHLCGTARMGADGDHSAVVDPRCRVRGVERLWVVDGSILPAIPSRGPHATIVMAAHRCAEFVAGTD</sequence>
<dbReference type="STRING" id="710421.Mycch_0938"/>
<evidence type="ECO:0000256" key="3">
    <source>
        <dbReference type="ARBA" id="ARBA00022630"/>
    </source>
</evidence>
<dbReference type="KEGG" id="mcb:Mycch_0938"/>
<dbReference type="Gene3D" id="3.50.50.60">
    <property type="entry name" value="FAD/NAD(P)-binding domain"/>
    <property type="match status" value="1"/>
</dbReference>
<dbReference type="PANTHER" id="PTHR11552">
    <property type="entry name" value="GLUCOSE-METHANOL-CHOLINE GMC OXIDOREDUCTASE"/>
    <property type="match status" value="1"/>
</dbReference>
<dbReference type="InterPro" id="IPR023978">
    <property type="entry name" value="GMC_oxidoreductase_bact"/>
</dbReference>
<proteinExistence type="inferred from homology"/>
<keyword evidence="3" id="KW-0285">Flavoprotein</keyword>
<reference evidence="8 9" key="1">
    <citation type="submission" date="2012-06" db="EMBL/GenBank/DDBJ databases">
        <title>Complete sequence of chromosome of Mycobacterium chubuense NBB4.</title>
        <authorList>
            <consortium name="US DOE Joint Genome Institute"/>
            <person name="Lucas S."/>
            <person name="Han J."/>
            <person name="Lapidus A."/>
            <person name="Cheng J.-F."/>
            <person name="Goodwin L."/>
            <person name="Pitluck S."/>
            <person name="Peters L."/>
            <person name="Mikhailova N."/>
            <person name="Teshima H."/>
            <person name="Detter J.C."/>
            <person name="Han C."/>
            <person name="Tapia R."/>
            <person name="Land M."/>
            <person name="Hauser L."/>
            <person name="Kyrpides N."/>
            <person name="Ivanova N."/>
            <person name="Pagani I."/>
            <person name="Mattes T."/>
            <person name="Holmes A."/>
            <person name="Rutledge P."/>
            <person name="Paulsen I."/>
            <person name="Coleman N."/>
            <person name="Woyke T."/>
        </authorList>
    </citation>
    <scope>NUCLEOTIDE SEQUENCE [LARGE SCALE GENOMIC DNA]</scope>
    <source>
        <strain evidence="8 9">NBB4</strain>
    </source>
</reference>
<comment type="similarity">
    <text evidence="2">Belongs to the GMC oxidoreductase family.</text>
</comment>
<dbReference type="InterPro" id="IPR000172">
    <property type="entry name" value="GMC_OxRdtase_N"/>
</dbReference>
<dbReference type="Proteomes" id="UP000006057">
    <property type="component" value="Chromosome"/>
</dbReference>
<evidence type="ECO:0000256" key="2">
    <source>
        <dbReference type="ARBA" id="ARBA00010790"/>
    </source>
</evidence>
<dbReference type="GO" id="GO:0016614">
    <property type="term" value="F:oxidoreductase activity, acting on CH-OH group of donors"/>
    <property type="evidence" value="ECO:0007669"/>
    <property type="project" value="InterPro"/>
</dbReference>
<dbReference type="GO" id="GO:0050660">
    <property type="term" value="F:flavin adenine dinucleotide binding"/>
    <property type="evidence" value="ECO:0007669"/>
    <property type="project" value="InterPro"/>
</dbReference>